<reference evidence="10" key="2">
    <citation type="submission" date="2025-08" db="UniProtKB">
        <authorList>
            <consortium name="Ensembl"/>
        </authorList>
    </citation>
    <scope>IDENTIFICATION</scope>
</reference>
<dbReference type="FunCoup" id="A0A669B7A8">
    <property type="interactions" value="35"/>
</dbReference>
<dbReference type="GO" id="GO:0002376">
    <property type="term" value="P:immune system process"/>
    <property type="evidence" value="ECO:0007669"/>
    <property type="project" value="UniProtKB-KW"/>
</dbReference>
<feature type="transmembrane region" description="Helical" evidence="8">
    <location>
        <begin position="200"/>
        <end position="227"/>
    </location>
</feature>
<keyword evidence="3" id="KW-0732">Signal</keyword>
<dbReference type="Pfam" id="PF07686">
    <property type="entry name" value="V-set"/>
    <property type="match status" value="1"/>
</dbReference>
<evidence type="ECO:0000256" key="3">
    <source>
        <dbReference type="ARBA" id="ARBA00022729"/>
    </source>
</evidence>
<organism evidence="10 11">
    <name type="scientific">Oreochromis niloticus</name>
    <name type="common">Nile tilapia</name>
    <name type="synonym">Tilapia nilotica</name>
    <dbReference type="NCBI Taxonomy" id="8128"/>
    <lineage>
        <taxon>Eukaryota</taxon>
        <taxon>Metazoa</taxon>
        <taxon>Chordata</taxon>
        <taxon>Craniata</taxon>
        <taxon>Vertebrata</taxon>
        <taxon>Euteleostomi</taxon>
        <taxon>Actinopterygii</taxon>
        <taxon>Neopterygii</taxon>
        <taxon>Teleostei</taxon>
        <taxon>Neoteleostei</taxon>
        <taxon>Acanthomorphata</taxon>
        <taxon>Ovalentaria</taxon>
        <taxon>Cichlomorphae</taxon>
        <taxon>Cichliformes</taxon>
        <taxon>Cichlidae</taxon>
        <taxon>African cichlids</taxon>
        <taxon>Pseudocrenilabrinae</taxon>
        <taxon>Oreochromini</taxon>
        <taxon>Oreochromis</taxon>
    </lineage>
</organism>
<comment type="subcellular location">
    <subcellularLocation>
        <location evidence="1">Cell membrane</location>
    </subcellularLocation>
</comment>
<keyword evidence="11" id="KW-1185">Reference proteome</keyword>
<accession>A0A669B7A8</accession>
<keyword evidence="6" id="KW-1015">Disulfide bond</keyword>
<keyword evidence="8" id="KW-1133">Transmembrane helix</keyword>
<evidence type="ECO:0000256" key="7">
    <source>
        <dbReference type="ARBA" id="ARBA00023180"/>
    </source>
</evidence>
<dbReference type="InterPro" id="IPR013106">
    <property type="entry name" value="Ig_V-set"/>
</dbReference>
<dbReference type="SMART" id="SM00409">
    <property type="entry name" value="IG"/>
    <property type="match status" value="1"/>
</dbReference>
<keyword evidence="4" id="KW-0391">Immunity</keyword>
<dbReference type="PANTHER" id="PTHR19433:SF111">
    <property type="entry name" value="T CELL RECEPTOR ALPHA VARIABLE 4"/>
    <property type="match status" value="1"/>
</dbReference>
<reference evidence="10" key="3">
    <citation type="submission" date="2025-09" db="UniProtKB">
        <authorList>
            <consortium name="Ensembl"/>
        </authorList>
    </citation>
    <scope>IDENTIFICATION</scope>
</reference>
<gene>
    <name evidence="10" type="primary">LOC109196224</name>
</gene>
<dbReference type="SUPFAM" id="SSF48726">
    <property type="entry name" value="Immunoglobulin"/>
    <property type="match status" value="1"/>
</dbReference>
<dbReference type="GeneTree" id="ENSGT00940000175713"/>
<dbReference type="Ensembl" id="ENSONIT00000064192.1">
    <property type="protein sequence ID" value="ENSONIP00000030364.1"/>
    <property type="gene ID" value="ENSONIG00000039583.1"/>
</dbReference>
<keyword evidence="2" id="KW-1003">Cell membrane</keyword>
<dbReference type="GO" id="GO:0005886">
    <property type="term" value="C:plasma membrane"/>
    <property type="evidence" value="ECO:0007669"/>
    <property type="project" value="UniProtKB-SubCell"/>
</dbReference>
<keyword evidence="8" id="KW-0812">Transmembrane</keyword>
<feature type="domain" description="Ig-like" evidence="9">
    <location>
        <begin position="62"/>
        <end position="155"/>
    </location>
</feature>
<dbReference type="InParanoid" id="A0A669B7A8"/>
<keyword evidence="7" id="KW-0325">Glycoprotein</keyword>
<dbReference type="PANTHER" id="PTHR19433">
    <property type="entry name" value="T-CELL RECEPTOR ALPHA CHAIN V REGION-RELATED"/>
    <property type="match status" value="1"/>
</dbReference>
<sequence>MQKHYIVQADLGQDKKEKYTPPLRTPLYELCSTTYQCSDRNKHMMRSFVLSTALFLSSLSWISVSGSEFQTVEVQNGEEVTLLCSNISAYPTQTDWFRVVNKTKPSCVSSMYGSDSEASFCHGFRNRNFNMSSNVSFVFLQIKRVDLSDAGLYFCGFYISGHTVISNAVELRIQDMDETNDGVEFNDQVNGVDKSSLVPVVFATLAVFFVMAVVGLAVKIVPLFSAVDKEQHTPRNKNVDSVDLNSAVLRLHPQTLRSRRPAKETQVETHVVYAASA</sequence>
<evidence type="ECO:0000256" key="8">
    <source>
        <dbReference type="SAM" id="Phobius"/>
    </source>
</evidence>
<dbReference type="InterPro" id="IPR052051">
    <property type="entry name" value="TCR_complex_component"/>
</dbReference>
<reference evidence="11" key="1">
    <citation type="submission" date="2012-01" db="EMBL/GenBank/DDBJ databases">
        <title>The Genome Sequence of Oreochromis niloticus (Nile Tilapia).</title>
        <authorList>
            <consortium name="Broad Institute Genome Assembly Team"/>
            <consortium name="Broad Institute Sequencing Platform"/>
            <person name="Di Palma F."/>
            <person name="Johnson J."/>
            <person name="Lander E.S."/>
            <person name="Lindblad-Toh K."/>
        </authorList>
    </citation>
    <scope>NUCLEOTIDE SEQUENCE [LARGE SCALE GENOMIC DNA]</scope>
</reference>
<evidence type="ECO:0000256" key="2">
    <source>
        <dbReference type="ARBA" id="ARBA00022475"/>
    </source>
</evidence>
<dbReference type="AlphaFoldDB" id="A0A669B7A8"/>
<dbReference type="PROSITE" id="PS50835">
    <property type="entry name" value="IG_LIKE"/>
    <property type="match status" value="1"/>
</dbReference>
<proteinExistence type="predicted"/>
<evidence type="ECO:0000259" key="9">
    <source>
        <dbReference type="PROSITE" id="PS50835"/>
    </source>
</evidence>
<dbReference type="Proteomes" id="UP000005207">
    <property type="component" value="Linkage group LG3"/>
</dbReference>
<name>A0A669B7A8_ORENI</name>
<evidence type="ECO:0000256" key="4">
    <source>
        <dbReference type="ARBA" id="ARBA00022859"/>
    </source>
</evidence>
<protein>
    <submittedName>
        <fullName evidence="10">Uncharacterized LOC109194318</fullName>
    </submittedName>
</protein>
<evidence type="ECO:0000256" key="1">
    <source>
        <dbReference type="ARBA" id="ARBA00004236"/>
    </source>
</evidence>
<evidence type="ECO:0000313" key="11">
    <source>
        <dbReference type="Proteomes" id="UP000005207"/>
    </source>
</evidence>
<dbReference type="InterPro" id="IPR003599">
    <property type="entry name" value="Ig_sub"/>
</dbReference>
<dbReference type="Gene3D" id="2.60.40.10">
    <property type="entry name" value="Immunoglobulins"/>
    <property type="match status" value="1"/>
</dbReference>
<evidence type="ECO:0000256" key="5">
    <source>
        <dbReference type="ARBA" id="ARBA00023136"/>
    </source>
</evidence>
<keyword evidence="5 8" id="KW-0472">Membrane</keyword>
<evidence type="ECO:0000313" key="10">
    <source>
        <dbReference type="Ensembl" id="ENSONIP00000030364.1"/>
    </source>
</evidence>
<dbReference type="InterPro" id="IPR036179">
    <property type="entry name" value="Ig-like_dom_sf"/>
</dbReference>
<dbReference type="InterPro" id="IPR007110">
    <property type="entry name" value="Ig-like_dom"/>
</dbReference>
<evidence type="ECO:0000256" key="6">
    <source>
        <dbReference type="ARBA" id="ARBA00023157"/>
    </source>
</evidence>
<dbReference type="GO" id="GO:0009617">
    <property type="term" value="P:response to bacterium"/>
    <property type="evidence" value="ECO:0007669"/>
    <property type="project" value="TreeGrafter"/>
</dbReference>
<dbReference type="InterPro" id="IPR013783">
    <property type="entry name" value="Ig-like_fold"/>
</dbReference>